<protein>
    <submittedName>
        <fullName evidence="1">Uncharacterized protein</fullName>
    </submittedName>
</protein>
<dbReference type="EMBL" id="JAKMXF010000337">
    <property type="protein sequence ID" value="KAI6647804.1"/>
    <property type="molecule type" value="Genomic_DNA"/>
</dbReference>
<keyword evidence="2" id="KW-1185">Reference proteome</keyword>
<accession>A0AAV7JG55</accession>
<evidence type="ECO:0000313" key="2">
    <source>
        <dbReference type="Proteomes" id="UP001165289"/>
    </source>
</evidence>
<name>A0AAV7JG55_9METZ</name>
<gene>
    <name evidence="1" type="ORF">LOD99_8519</name>
</gene>
<proteinExistence type="predicted"/>
<sequence>MVKGKFIFYVIGIPMVWREQRNHSDDCYLYSVKVQGHSKMTISRITYPNLPSALRSVAHGLGIPVPKPLVASKVQECVDTEPEDQFDTSFEVPSDAPKLFSQEDLNDLVRDLDLSKESALLLGSRLKERNLLEARTTFYWYRNREQEFEPFFSMDNELFYYNNIQELIYPWE</sequence>
<dbReference type="AlphaFoldDB" id="A0AAV7JG55"/>
<evidence type="ECO:0000313" key="1">
    <source>
        <dbReference type="EMBL" id="KAI6647804.1"/>
    </source>
</evidence>
<organism evidence="1 2">
    <name type="scientific">Oopsacas minuta</name>
    <dbReference type="NCBI Taxonomy" id="111878"/>
    <lineage>
        <taxon>Eukaryota</taxon>
        <taxon>Metazoa</taxon>
        <taxon>Porifera</taxon>
        <taxon>Hexactinellida</taxon>
        <taxon>Hexasterophora</taxon>
        <taxon>Lyssacinosida</taxon>
        <taxon>Leucopsacidae</taxon>
        <taxon>Oopsacas</taxon>
    </lineage>
</organism>
<comment type="caution">
    <text evidence="1">The sequence shown here is derived from an EMBL/GenBank/DDBJ whole genome shotgun (WGS) entry which is preliminary data.</text>
</comment>
<dbReference type="Proteomes" id="UP001165289">
    <property type="component" value="Unassembled WGS sequence"/>
</dbReference>
<reference evidence="1 2" key="1">
    <citation type="journal article" date="2023" name="BMC Biol.">
        <title>The compact genome of the sponge Oopsacas minuta (Hexactinellida) is lacking key metazoan core genes.</title>
        <authorList>
            <person name="Santini S."/>
            <person name="Schenkelaars Q."/>
            <person name="Jourda C."/>
            <person name="Duchesne M."/>
            <person name="Belahbib H."/>
            <person name="Rocher C."/>
            <person name="Selva M."/>
            <person name="Riesgo A."/>
            <person name="Vervoort M."/>
            <person name="Leys S.P."/>
            <person name="Kodjabachian L."/>
            <person name="Le Bivic A."/>
            <person name="Borchiellini C."/>
            <person name="Claverie J.M."/>
            <person name="Renard E."/>
        </authorList>
    </citation>
    <scope>NUCLEOTIDE SEQUENCE [LARGE SCALE GENOMIC DNA]</scope>
    <source>
        <strain evidence="1">SPO-2</strain>
    </source>
</reference>